<dbReference type="AlphaFoldDB" id="A0A7F5RMV5"/>
<dbReference type="Gene3D" id="2.10.25.10">
    <property type="entry name" value="Laminin"/>
    <property type="match status" value="1"/>
</dbReference>
<proteinExistence type="predicted"/>
<feature type="compositionally biased region" description="Basic and acidic residues" evidence="8">
    <location>
        <begin position="899"/>
        <end position="910"/>
    </location>
</feature>
<dbReference type="Pfam" id="PF02210">
    <property type="entry name" value="Laminin_G_2"/>
    <property type="match status" value="3"/>
</dbReference>
<keyword evidence="6" id="KW-1015">Disulfide bond</keyword>
<gene>
    <name evidence="13" type="primary">LOC108740482</name>
</gene>
<accession>A0A7F5RMV5</accession>
<dbReference type="CDD" id="cd00110">
    <property type="entry name" value="LamG"/>
    <property type="match status" value="3"/>
</dbReference>
<feature type="region of interest" description="Disordered" evidence="8">
    <location>
        <begin position="850"/>
        <end position="910"/>
    </location>
</feature>
<comment type="caution">
    <text evidence="7">Lacks conserved residue(s) required for the propagation of feature annotation.</text>
</comment>
<feature type="domain" description="Laminin G" evidence="10">
    <location>
        <begin position="405"/>
        <end position="623"/>
    </location>
</feature>
<dbReference type="GeneID" id="108740482"/>
<feature type="compositionally biased region" description="Polar residues" evidence="8">
    <location>
        <begin position="865"/>
        <end position="879"/>
    </location>
</feature>
<dbReference type="SMART" id="SM00282">
    <property type="entry name" value="LamG"/>
    <property type="match status" value="3"/>
</dbReference>
<dbReference type="FunCoup" id="A0A7F5RMV5">
    <property type="interactions" value="168"/>
</dbReference>
<keyword evidence="4 9" id="KW-1133">Transmembrane helix</keyword>
<comment type="subcellular location">
    <subcellularLocation>
        <location evidence="1">Membrane</location>
    </subcellularLocation>
</comment>
<dbReference type="InterPro" id="IPR001791">
    <property type="entry name" value="Laminin_G"/>
</dbReference>
<feature type="compositionally biased region" description="Low complexity" evidence="8">
    <location>
        <begin position="712"/>
        <end position="733"/>
    </location>
</feature>
<dbReference type="FunFam" id="2.10.25.10:FF:000015">
    <property type="entry name" value="neurexin-1 isoform X1"/>
    <property type="match status" value="1"/>
</dbReference>
<feature type="compositionally biased region" description="Polar residues" evidence="8">
    <location>
        <begin position="687"/>
        <end position="711"/>
    </location>
</feature>
<dbReference type="PROSITE" id="PS50026">
    <property type="entry name" value="EGF_3"/>
    <property type="match status" value="1"/>
</dbReference>
<feature type="domain" description="Laminin G" evidence="10">
    <location>
        <begin position="184"/>
        <end position="361"/>
    </location>
</feature>
<dbReference type="InterPro" id="IPR000742">
    <property type="entry name" value="EGF"/>
</dbReference>
<evidence type="ECO:0000256" key="6">
    <source>
        <dbReference type="ARBA" id="ARBA00023157"/>
    </source>
</evidence>
<evidence type="ECO:0000256" key="4">
    <source>
        <dbReference type="ARBA" id="ARBA00022989"/>
    </source>
</evidence>
<evidence type="ECO:0000256" key="7">
    <source>
        <dbReference type="PROSITE-ProRule" id="PRU00076"/>
    </source>
</evidence>
<evidence type="ECO:0000256" key="3">
    <source>
        <dbReference type="ARBA" id="ARBA00022692"/>
    </source>
</evidence>
<keyword evidence="2 7" id="KW-0245">EGF-like domain</keyword>
<dbReference type="KEGG" id="apln:108740482"/>
<organism evidence="12 13">
    <name type="scientific">Agrilus planipennis</name>
    <name type="common">Emerald ash borer</name>
    <name type="synonym">Agrilus marcopoli</name>
    <dbReference type="NCBI Taxonomy" id="224129"/>
    <lineage>
        <taxon>Eukaryota</taxon>
        <taxon>Metazoa</taxon>
        <taxon>Ecdysozoa</taxon>
        <taxon>Arthropoda</taxon>
        <taxon>Hexapoda</taxon>
        <taxon>Insecta</taxon>
        <taxon>Pterygota</taxon>
        <taxon>Neoptera</taxon>
        <taxon>Endopterygota</taxon>
        <taxon>Coleoptera</taxon>
        <taxon>Polyphaga</taxon>
        <taxon>Elateriformia</taxon>
        <taxon>Buprestoidea</taxon>
        <taxon>Buprestidae</taxon>
        <taxon>Agrilinae</taxon>
        <taxon>Agrilus</taxon>
    </lineage>
</organism>
<evidence type="ECO:0000256" key="1">
    <source>
        <dbReference type="ARBA" id="ARBA00004370"/>
    </source>
</evidence>
<evidence type="ECO:0000259" key="10">
    <source>
        <dbReference type="PROSITE" id="PS50025"/>
    </source>
</evidence>
<evidence type="ECO:0000256" key="9">
    <source>
        <dbReference type="SAM" id="Phobius"/>
    </source>
</evidence>
<sequence length="910" mass="99321">MDTEMETQTEEIVLRFRTKKPLGLLLITSTAETGDRVELAVAAGRIRMALRMGVRKKKDEDKEKDKILLAGQHVNDNEWHTIKFSRRGVNLKLQLDGHTPLRAETHGTYTTLQWRRIYIGGVQDELGMSTTVPNFVGEIQQFYFNGISYIELAKSSSTEQKIAGFPAIKVAAKFVKRLINNLHRPVTFRSQHTFIGLPMLRAYSSIHVDFLFKTKHANGLILFNGGKKDDFIAIELVNGHIHYVLNVGEGAIKLKDASKTPLNDNHWHTVGIRRPSLKQHTLMVDDDVEIVAANQGTGHLELDGILYVGGVHRDLYSQLPQGDVKSKLGFEGCIAGLDLNGESPNIMEDAVIHSSEVTAGCESQSSKCDRNFCANGGVCVQQWPSYTCDCDMTSFTGPNCSDESIAYEFGPNRGIITYTFPEDRRPEMQDDAIALGFITSKSDAVLLRLVSGTSTDYIELEIVDGNVFMVYNLGTHDHPVGEISFKVNDNAYHVVKFRRFGSNATLQVDDYNVQYVAPSGDQLQVFNSQSQIQIGGKWSPGKSRIERPFTGIIAGVVVNGIRILDLAAAKDVHTFTRGDVQLISNILERHIDTNDLHKMQQTPASGFSGVMDDLVLSGSGSGCNNGDDEDECPPLPDSGGTDDLITPVFIPPTKPPPTTKLPPNPNEPEPCDDEECGSASGEITEEPPSTSSKGTSAEVSGLNVTETSTHQGTDGSSTYTSEGGSTGVSSSSENTRKTESHSTISTDADTAYPDGSSSSITTSSSTSSDQTTTTTTMTHKIPDTPPTRHDEFPFVTTKPPRKKPTERVHSEMSEAVALIIGIIAGALIAVILIILVILKFKSRGDRSYKVDDGKGGYQHGPSTALLGNNGSANEQTPYQLNGALRNGETRGQMQKSNKKRDSKDIKEWYV</sequence>
<reference evidence="13" key="1">
    <citation type="submission" date="2025-08" db="UniProtKB">
        <authorList>
            <consortium name="RefSeq"/>
        </authorList>
    </citation>
    <scope>IDENTIFICATION</scope>
    <source>
        <tissue evidence="13">Entire body</tissue>
    </source>
</reference>
<dbReference type="PANTHER" id="PTHR15036">
    <property type="entry name" value="PIKACHURIN-LIKE PROTEIN"/>
    <property type="match status" value="1"/>
</dbReference>
<evidence type="ECO:0000313" key="13">
    <source>
        <dbReference type="RefSeq" id="XP_025837261.1"/>
    </source>
</evidence>
<dbReference type="InterPro" id="IPR050372">
    <property type="entry name" value="Neurexin-related_CASP"/>
</dbReference>
<feature type="region of interest" description="Disordered" evidence="8">
    <location>
        <begin position="618"/>
        <end position="807"/>
    </location>
</feature>
<dbReference type="PROSITE" id="PS50025">
    <property type="entry name" value="LAM_G_DOMAIN"/>
    <property type="match status" value="3"/>
</dbReference>
<name>A0A7F5RMV5_AGRPL</name>
<dbReference type="OrthoDB" id="6275838at2759"/>
<feature type="domain" description="EGF-like" evidence="11">
    <location>
        <begin position="364"/>
        <end position="401"/>
    </location>
</feature>
<keyword evidence="3 9" id="KW-0812">Transmembrane</keyword>
<dbReference type="GO" id="GO:0016020">
    <property type="term" value="C:membrane"/>
    <property type="evidence" value="ECO:0007669"/>
    <property type="project" value="UniProtKB-SubCell"/>
</dbReference>
<protein>
    <submittedName>
        <fullName evidence="13">Neurexin-3-like</fullName>
    </submittedName>
</protein>
<dbReference type="RefSeq" id="XP_025837261.1">
    <property type="nucleotide sequence ID" value="XM_025981476.1"/>
</dbReference>
<dbReference type="SUPFAM" id="SSF49899">
    <property type="entry name" value="Concanavalin A-like lectins/glucanases"/>
    <property type="match status" value="3"/>
</dbReference>
<feature type="compositionally biased region" description="Basic and acidic residues" evidence="8">
    <location>
        <begin position="780"/>
        <end position="792"/>
    </location>
</feature>
<dbReference type="InterPro" id="IPR013320">
    <property type="entry name" value="ConA-like_dom_sf"/>
</dbReference>
<feature type="domain" description="Laminin G" evidence="10">
    <location>
        <begin position="1"/>
        <end position="167"/>
    </location>
</feature>
<evidence type="ECO:0000259" key="11">
    <source>
        <dbReference type="PROSITE" id="PS50026"/>
    </source>
</evidence>
<dbReference type="InParanoid" id="A0A7F5RMV5"/>
<feature type="transmembrane region" description="Helical" evidence="9">
    <location>
        <begin position="815"/>
        <end position="838"/>
    </location>
</feature>
<dbReference type="Gene3D" id="2.60.120.200">
    <property type="match status" value="3"/>
</dbReference>
<evidence type="ECO:0000256" key="5">
    <source>
        <dbReference type="ARBA" id="ARBA00023136"/>
    </source>
</evidence>
<evidence type="ECO:0000313" key="12">
    <source>
        <dbReference type="Proteomes" id="UP000192223"/>
    </source>
</evidence>
<dbReference type="PANTHER" id="PTHR15036:SF89">
    <property type="entry name" value="NEUREXIN 1, ISOFORM F"/>
    <property type="match status" value="1"/>
</dbReference>
<dbReference type="Proteomes" id="UP000192223">
    <property type="component" value="Unplaced"/>
</dbReference>
<keyword evidence="12" id="KW-1185">Reference proteome</keyword>
<evidence type="ECO:0000256" key="8">
    <source>
        <dbReference type="SAM" id="MobiDB-lite"/>
    </source>
</evidence>
<feature type="compositionally biased region" description="Pro residues" evidence="8">
    <location>
        <begin position="649"/>
        <end position="668"/>
    </location>
</feature>
<evidence type="ECO:0000256" key="2">
    <source>
        <dbReference type="ARBA" id="ARBA00022536"/>
    </source>
</evidence>
<feature type="compositionally biased region" description="Low complexity" evidence="8">
    <location>
        <begin position="756"/>
        <end position="778"/>
    </location>
</feature>
<dbReference type="CDD" id="cd00054">
    <property type="entry name" value="EGF_CA"/>
    <property type="match status" value="1"/>
</dbReference>
<keyword evidence="5 9" id="KW-0472">Membrane</keyword>